<evidence type="ECO:0000313" key="1">
    <source>
        <dbReference type="Proteomes" id="UP001652661"/>
    </source>
</evidence>
<name>A0ABM4GL06_DROKI</name>
<accession>A0ABM4GL06</accession>
<evidence type="ECO:0000313" key="2">
    <source>
        <dbReference type="RefSeq" id="XP_070143402.1"/>
    </source>
</evidence>
<reference evidence="1" key="1">
    <citation type="submission" date="2025-05" db="UniProtKB">
        <authorList>
            <consortium name="RefSeq"/>
        </authorList>
    </citation>
    <scope>NUCLEOTIDE SEQUENCE [LARGE SCALE GENOMIC DNA]</scope>
    <source>
        <strain evidence="1">14028-0561.14</strain>
    </source>
</reference>
<protein>
    <submittedName>
        <fullName evidence="2">Uncharacterized protein</fullName>
    </submittedName>
</protein>
<reference evidence="2" key="2">
    <citation type="submission" date="2025-08" db="UniProtKB">
        <authorList>
            <consortium name="RefSeq"/>
        </authorList>
    </citation>
    <scope>IDENTIFICATION</scope>
    <source>
        <strain evidence="2">14028-0561.14</strain>
        <tissue evidence="2">Whole fly</tissue>
    </source>
</reference>
<organism evidence="1 2">
    <name type="scientific">Drosophila kikkawai</name>
    <name type="common">Fruit fly</name>
    <dbReference type="NCBI Taxonomy" id="30033"/>
    <lineage>
        <taxon>Eukaryota</taxon>
        <taxon>Metazoa</taxon>
        <taxon>Ecdysozoa</taxon>
        <taxon>Arthropoda</taxon>
        <taxon>Hexapoda</taxon>
        <taxon>Insecta</taxon>
        <taxon>Pterygota</taxon>
        <taxon>Neoptera</taxon>
        <taxon>Endopterygota</taxon>
        <taxon>Diptera</taxon>
        <taxon>Brachycera</taxon>
        <taxon>Muscomorpha</taxon>
        <taxon>Ephydroidea</taxon>
        <taxon>Drosophilidae</taxon>
        <taxon>Drosophila</taxon>
        <taxon>Sophophora</taxon>
    </lineage>
</organism>
<dbReference type="RefSeq" id="XP_070143402.1">
    <property type="nucleotide sequence ID" value="XM_070287301.1"/>
</dbReference>
<dbReference type="Proteomes" id="UP001652661">
    <property type="component" value="Chromosome 2L"/>
</dbReference>
<keyword evidence="1" id="KW-1185">Reference proteome</keyword>
<dbReference type="GeneID" id="138928945"/>
<gene>
    <name evidence="2" type="primary">LOC138928945</name>
</gene>
<proteinExistence type="predicted"/>
<sequence length="118" mass="13563">MLKFAENNIRFLLTRQLATLNSQERKRIIHSWSSPKSVHLKSTNMKIIFCCLLIFALTIVYAKSIGDLPAQEQKDVQTNGDVSAGQAQDDNQRKYLEAMFKIQQAKIAQQMWSIFNSK</sequence>